<organism evidence="3 4">
    <name type="scientific">Paraglomus brasilianum</name>
    <dbReference type="NCBI Taxonomy" id="144538"/>
    <lineage>
        <taxon>Eukaryota</taxon>
        <taxon>Fungi</taxon>
        <taxon>Fungi incertae sedis</taxon>
        <taxon>Mucoromycota</taxon>
        <taxon>Glomeromycotina</taxon>
        <taxon>Glomeromycetes</taxon>
        <taxon>Paraglomerales</taxon>
        <taxon>Paraglomeraceae</taxon>
        <taxon>Paraglomus</taxon>
    </lineage>
</organism>
<evidence type="ECO:0000256" key="2">
    <source>
        <dbReference type="SAM" id="Phobius"/>
    </source>
</evidence>
<dbReference type="EMBL" id="CAJVPI010001764">
    <property type="protein sequence ID" value="CAG8625776.1"/>
    <property type="molecule type" value="Genomic_DNA"/>
</dbReference>
<feature type="compositionally biased region" description="Low complexity" evidence="1">
    <location>
        <begin position="147"/>
        <end position="164"/>
    </location>
</feature>
<name>A0A9N9D3Q9_9GLOM</name>
<keyword evidence="4" id="KW-1185">Reference proteome</keyword>
<evidence type="ECO:0000313" key="3">
    <source>
        <dbReference type="EMBL" id="CAG8625776.1"/>
    </source>
</evidence>
<dbReference type="AlphaFoldDB" id="A0A9N9D3Q9"/>
<sequence>MTSITSGAIQTGSISLPVGSTWYICSAQPTTIISYVTTYSNVSVTPTAGFGNVALVNKISPTITATSVGLLSAAMTQTDLNKYLIGDANLFLPTYSCFDDRVQVCARGSNLGPLPISAIYCVLVINPNSVTSFANVIVSFDNQPISSSTPSSPPSVANPTSSAAQPTDGTPTTTKASYTTVITVTDNGGMKVKWDFMSIFIFGLSSIIWYLGGLF</sequence>
<accession>A0A9N9D3Q9</accession>
<evidence type="ECO:0000256" key="1">
    <source>
        <dbReference type="SAM" id="MobiDB-lite"/>
    </source>
</evidence>
<proteinExistence type="predicted"/>
<gene>
    <name evidence="3" type="ORF">PBRASI_LOCUS8969</name>
</gene>
<dbReference type="OrthoDB" id="10358324at2759"/>
<protein>
    <submittedName>
        <fullName evidence="3">5672_t:CDS:1</fullName>
    </submittedName>
</protein>
<feature type="region of interest" description="Disordered" evidence="1">
    <location>
        <begin position="147"/>
        <end position="173"/>
    </location>
</feature>
<keyword evidence="2" id="KW-1133">Transmembrane helix</keyword>
<feature type="transmembrane region" description="Helical" evidence="2">
    <location>
        <begin position="194"/>
        <end position="212"/>
    </location>
</feature>
<keyword evidence="2" id="KW-0812">Transmembrane</keyword>
<keyword evidence="2" id="KW-0472">Membrane</keyword>
<dbReference type="Proteomes" id="UP000789739">
    <property type="component" value="Unassembled WGS sequence"/>
</dbReference>
<reference evidence="3" key="1">
    <citation type="submission" date="2021-06" db="EMBL/GenBank/DDBJ databases">
        <authorList>
            <person name="Kallberg Y."/>
            <person name="Tangrot J."/>
            <person name="Rosling A."/>
        </authorList>
    </citation>
    <scope>NUCLEOTIDE SEQUENCE</scope>
    <source>
        <strain evidence="3">BR232B</strain>
    </source>
</reference>
<comment type="caution">
    <text evidence="3">The sequence shown here is derived from an EMBL/GenBank/DDBJ whole genome shotgun (WGS) entry which is preliminary data.</text>
</comment>
<evidence type="ECO:0000313" key="4">
    <source>
        <dbReference type="Proteomes" id="UP000789739"/>
    </source>
</evidence>